<dbReference type="AlphaFoldDB" id="A0A0L6VMD2"/>
<protein>
    <recommendedName>
        <fullName evidence="3">Reverse transcriptase Ty1/copia-type domain-containing protein</fullName>
    </recommendedName>
</protein>
<dbReference type="OrthoDB" id="3344688at2759"/>
<keyword evidence="2" id="KW-1185">Reference proteome</keyword>
<evidence type="ECO:0000313" key="1">
    <source>
        <dbReference type="EMBL" id="KNZ61844.1"/>
    </source>
</evidence>
<reference evidence="1 2" key="1">
    <citation type="submission" date="2015-08" db="EMBL/GenBank/DDBJ databases">
        <title>Next Generation Sequencing and Analysis of the Genome of Puccinia sorghi L Schw, the Causal Agent of Maize Common Rust.</title>
        <authorList>
            <person name="Rochi L."/>
            <person name="Burguener G."/>
            <person name="Darino M."/>
            <person name="Turjanski A."/>
            <person name="Kreff E."/>
            <person name="Dieguez M.J."/>
            <person name="Sacco F."/>
        </authorList>
    </citation>
    <scope>NUCLEOTIDE SEQUENCE [LARGE SCALE GENOMIC DNA]</scope>
    <source>
        <strain evidence="1 2">RO10H11247</strain>
    </source>
</reference>
<evidence type="ECO:0000313" key="2">
    <source>
        <dbReference type="Proteomes" id="UP000037035"/>
    </source>
</evidence>
<dbReference type="VEuPathDB" id="FungiDB:VP01_134g4"/>
<evidence type="ECO:0008006" key="3">
    <source>
        <dbReference type="Google" id="ProtNLM"/>
    </source>
</evidence>
<dbReference type="Proteomes" id="UP000037035">
    <property type="component" value="Unassembled WGS sequence"/>
</dbReference>
<comment type="caution">
    <text evidence="1">The sequence shown here is derived from an EMBL/GenBank/DDBJ whole genome shotgun (WGS) entry which is preliminary data.</text>
</comment>
<accession>A0A0L6VMD2</accession>
<sequence>MEGIGFSVSFYDDSFYHLNRGSDTILVWIHVDDGIVTASSESVHSIVGIKVERPSSSKIVLSQPFLKQNIIDTFTTPKTLCRLIPLRETNSLTLTQPGEDVVNPNGYLSIVGSLNYLAVAMRPDLSFAPWGVTLWLLSLQGQGSDDTVTSLFCVAGSPWSPISLPSWSRFFFSPSLWGWLLWIEFTLVSSIDHGMLV</sequence>
<gene>
    <name evidence="1" type="ORF">VP01_134g4</name>
</gene>
<proteinExistence type="predicted"/>
<organism evidence="1 2">
    <name type="scientific">Puccinia sorghi</name>
    <dbReference type="NCBI Taxonomy" id="27349"/>
    <lineage>
        <taxon>Eukaryota</taxon>
        <taxon>Fungi</taxon>
        <taxon>Dikarya</taxon>
        <taxon>Basidiomycota</taxon>
        <taxon>Pucciniomycotina</taxon>
        <taxon>Pucciniomycetes</taxon>
        <taxon>Pucciniales</taxon>
        <taxon>Pucciniaceae</taxon>
        <taxon>Puccinia</taxon>
    </lineage>
</organism>
<dbReference type="EMBL" id="LAVV01003888">
    <property type="protein sequence ID" value="KNZ61844.1"/>
    <property type="molecule type" value="Genomic_DNA"/>
</dbReference>
<name>A0A0L6VMD2_9BASI</name>